<dbReference type="RefSeq" id="WP_021906471.1">
    <property type="nucleotide sequence ID" value="NZ_CP143936.1"/>
</dbReference>
<accession>A0A285PRX8</accession>
<dbReference type="AlphaFoldDB" id="A0A285PRX8"/>
<organism evidence="1 2">
    <name type="scientific">Anaerobutyricum hallii</name>
    <dbReference type="NCBI Taxonomy" id="39488"/>
    <lineage>
        <taxon>Bacteria</taxon>
        <taxon>Bacillati</taxon>
        <taxon>Bacillota</taxon>
        <taxon>Clostridia</taxon>
        <taxon>Lachnospirales</taxon>
        <taxon>Lachnospiraceae</taxon>
        <taxon>Anaerobutyricum</taxon>
    </lineage>
</organism>
<proteinExistence type="predicted"/>
<dbReference type="EMBL" id="LT907978">
    <property type="protein sequence ID" value="SOB72389.1"/>
    <property type="molecule type" value="Genomic_DNA"/>
</dbReference>
<dbReference type="KEGG" id="ehl:EHLA_1679"/>
<gene>
    <name evidence="1" type="ORF">EHLA_1679</name>
</gene>
<name>A0A285PRX8_9FIRM</name>
<reference evidence="2" key="1">
    <citation type="submission" date="2017-09" db="EMBL/GenBank/DDBJ databases">
        <authorList>
            <person name="Shetty A S."/>
        </authorList>
    </citation>
    <scope>NUCLEOTIDE SEQUENCE [LARGE SCALE GENOMIC DNA]</scope>
</reference>
<dbReference type="Proteomes" id="UP000217549">
    <property type="component" value="Chromosome I"/>
</dbReference>
<protein>
    <submittedName>
        <fullName evidence="1">Uncharacterized protein</fullName>
    </submittedName>
</protein>
<sequence length="49" mass="5976">MSDFRKYLNKQLDNKEFKKEWDNSKNEYDLAKSQVAARKEDVTWKSKAY</sequence>
<evidence type="ECO:0000313" key="2">
    <source>
        <dbReference type="Proteomes" id="UP000217549"/>
    </source>
</evidence>
<evidence type="ECO:0000313" key="1">
    <source>
        <dbReference type="EMBL" id="SOB72389.1"/>
    </source>
</evidence>
<keyword evidence="2" id="KW-1185">Reference proteome</keyword>